<keyword evidence="3 8" id="KW-0732">Signal</keyword>
<keyword evidence="11" id="KW-1185">Reference proteome</keyword>
<comment type="function">
    <text evidence="8">Functions as both a chaperone and a metalloprotease. Maintains the integrity of the outer membrane by promoting either the assembly or the elimination of outer membrane proteins, depending on their folding state.</text>
</comment>
<comment type="cofactor">
    <cofactor evidence="8">
        <name>Zn(2+)</name>
        <dbReference type="ChEBI" id="CHEBI:29105"/>
    </cofactor>
    <text evidence="8">Binds 1 zinc ion per subunit.</text>
</comment>
<keyword evidence="4 8" id="KW-0574">Periplasm</keyword>
<organism evidence="10 11">
    <name type="scientific">Kushneria phosphatilytica</name>
    <dbReference type="NCBI Taxonomy" id="657387"/>
    <lineage>
        <taxon>Bacteria</taxon>
        <taxon>Pseudomonadati</taxon>
        <taxon>Pseudomonadota</taxon>
        <taxon>Gammaproteobacteria</taxon>
        <taxon>Oceanospirillales</taxon>
        <taxon>Halomonadaceae</taxon>
        <taxon>Kushneria</taxon>
    </lineage>
</organism>
<feature type="binding site" evidence="8">
    <location>
        <position position="135"/>
    </location>
    <ligand>
        <name>Zn(2+)</name>
        <dbReference type="ChEBI" id="CHEBI:29105"/>
        <note>catalytic</note>
    </ligand>
</feature>
<evidence type="ECO:0000256" key="7">
    <source>
        <dbReference type="ARBA" id="ARBA00023049"/>
    </source>
</evidence>
<keyword evidence="6 8" id="KW-0862">Zinc</keyword>
<dbReference type="SUPFAM" id="SSF48452">
    <property type="entry name" value="TPR-like"/>
    <property type="match status" value="1"/>
</dbReference>
<dbReference type="EMBL" id="CP043420">
    <property type="protein sequence ID" value="QEL10520.1"/>
    <property type="molecule type" value="Genomic_DNA"/>
</dbReference>
<dbReference type="InterPro" id="IPR001915">
    <property type="entry name" value="Peptidase_M48"/>
</dbReference>
<dbReference type="GO" id="GO:0051603">
    <property type="term" value="P:proteolysis involved in protein catabolic process"/>
    <property type="evidence" value="ECO:0007669"/>
    <property type="project" value="TreeGrafter"/>
</dbReference>
<proteinExistence type="inferred from homology"/>
<reference evidence="10 11" key="1">
    <citation type="submission" date="2019-08" db="EMBL/GenBank/DDBJ databases">
        <title>Complete genome sequence of Kushneria sp. YCWA18, a halophilic phosphate-solubilizing bacterium isolated from Daqiao saltern in China.</title>
        <authorList>
            <person name="Du G.-X."/>
            <person name="Qu L.-Y."/>
        </authorList>
    </citation>
    <scope>NUCLEOTIDE SEQUENCE [LARGE SCALE GENOMIC DNA]</scope>
    <source>
        <strain evidence="10 11">YCWA18</strain>
    </source>
</reference>
<evidence type="ECO:0000256" key="2">
    <source>
        <dbReference type="ARBA" id="ARBA00022723"/>
    </source>
</evidence>
<dbReference type="AlphaFoldDB" id="A0A5C0ZVB3"/>
<dbReference type="CDD" id="cd07324">
    <property type="entry name" value="M48C_Oma1-like"/>
    <property type="match status" value="1"/>
</dbReference>
<evidence type="ECO:0000313" key="11">
    <source>
        <dbReference type="Proteomes" id="UP000322553"/>
    </source>
</evidence>
<feature type="chain" id="PRO_5023473629" description="Putative beta-barrel assembly-enhancing protease" evidence="8">
    <location>
        <begin position="28"/>
        <end position="487"/>
    </location>
</feature>
<keyword evidence="7 8" id="KW-0482">Metalloprotease</keyword>
<feature type="domain" description="Peptidase M48" evidence="9">
    <location>
        <begin position="71"/>
        <end position="264"/>
    </location>
</feature>
<comment type="similarity">
    <text evidence="8">Belongs to the peptidase M48 family. BepA subfamily.</text>
</comment>
<dbReference type="Gene3D" id="1.25.40.10">
    <property type="entry name" value="Tetratricopeptide repeat domain"/>
    <property type="match status" value="1"/>
</dbReference>
<feature type="binding site" evidence="8">
    <location>
        <position position="205"/>
    </location>
    <ligand>
        <name>Zn(2+)</name>
        <dbReference type="ChEBI" id="CHEBI:29105"/>
        <note>catalytic</note>
    </ligand>
</feature>
<evidence type="ECO:0000256" key="1">
    <source>
        <dbReference type="ARBA" id="ARBA00022670"/>
    </source>
</evidence>
<keyword evidence="1 8" id="KW-0645">Protease</keyword>
<dbReference type="GO" id="GO:0016020">
    <property type="term" value="C:membrane"/>
    <property type="evidence" value="ECO:0007669"/>
    <property type="project" value="InterPro"/>
</dbReference>
<feature type="signal peptide" evidence="8">
    <location>
        <begin position="1"/>
        <end position="27"/>
    </location>
</feature>
<sequence precursor="true">MSGSSRKRLGSLLLAGTLLVTALPTTAESSYGLPDLGSSQASFQGLNEYQLGRTWLRQFRAQTSQWRDPITHTWVRSLVDQLVPCAHLSNPHIIVTLVSSRMLNAFAVPGGVVGVNTGLFRYAPGHDAFASVLAHELGHLSQHHFARQMAASERAQFPTMAALLAGMVIAAGAGGSSGSNLGMATIAGTQAAAIQNQLAYSRQYEQEADRVGLQTLACANMDPEAMARMFAAMEQLASLQGNSPPEFLLTHPLTQSRLSDIRARAAQYHAMSHDAGPEYDMIRARVMLAGNMEHPEEVRTQLREDNAHPLALDYLQALVDSVHHHPDRALAEFDRIAAQQPDLLMVPASAADAALDADRHQEALRRAQQILELAPDYFPARMIAAEAQLALDPEQAFTRLRDIARDHDEDPDVWNLLAEAAGRSGHDAWGHLALAEQLQLTGHIDSGLDQLDIAEKLSRQTDDYALTSRIRERRKAFHGYQQAIDKF</sequence>
<dbReference type="InterPro" id="IPR011990">
    <property type="entry name" value="TPR-like_helical_dom_sf"/>
</dbReference>
<evidence type="ECO:0000256" key="6">
    <source>
        <dbReference type="ARBA" id="ARBA00022833"/>
    </source>
</evidence>
<evidence type="ECO:0000256" key="8">
    <source>
        <dbReference type="HAMAP-Rule" id="MF_00997"/>
    </source>
</evidence>
<dbReference type="Proteomes" id="UP000322553">
    <property type="component" value="Chromosome"/>
</dbReference>
<feature type="active site" evidence="8">
    <location>
        <position position="136"/>
    </location>
</feature>
<dbReference type="InterPro" id="IPR030873">
    <property type="entry name" value="Protease_BepA"/>
</dbReference>
<keyword evidence="5 8" id="KW-0378">Hydrolase</keyword>
<dbReference type="HAMAP" id="MF_00997">
    <property type="entry name" value="Protease_BepA"/>
    <property type="match status" value="1"/>
</dbReference>
<accession>A0A5C0ZVB3</accession>
<feature type="active site" description="Proton donor" evidence="8">
    <location>
        <position position="209"/>
    </location>
</feature>
<keyword evidence="2 8" id="KW-0479">Metal-binding</keyword>
<name>A0A5C0ZVB3_9GAMM</name>
<dbReference type="PANTHER" id="PTHR22726">
    <property type="entry name" value="METALLOENDOPEPTIDASE OMA1"/>
    <property type="match status" value="1"/>
</dbReference>
<dbReference type="EC" id="3.4.-.-" evidence="8"/>
<dbReference type="PANTHER" id="PTHR22726:SF1">
    <property type="entry name" value="METALLOENDOPEPTIDASE OMA1, MITOCHONDRIAL"/>
    <property type="match status" value="1"/>
</dbReference>
<dbReference type="Pfam" id="PF01435">
    <property type="entry name" value="Peptidase_M48"/>
    <property type="match status" value="1"/>
</dbReference>
<evidence type="ECO:0000256" key="5">
    <source>
        <dbReference type="ARBA" id="ARBA00022801"/>
    </source>
</evidence>
<dbReference type="Gene3D" id="3.30.2010.10">
    <property type="entry name" value="Metalloproteases ('zincins'), catalytic domain"/>
    <property type="match status" value="1"/>
</dbReference>
<evidence type="ECO:0000259" key="9">
    <source>
        <dbReference type="Pfam" id="PF01435"/>
    </source>
</evidence>
<dbReference type="GO" id="GO:0008270">
    <property type="term" value="F:zinc ion binding"/>
    <property type="evidence" value="ECO:0007669"/>
    <property type="project" value="UniProtKB-UniRule"/>
</dbReference>
<evidence type="ECO:0000313" key="10">
    <source>
        <dbReference type="EMBL" id="QEL10520.1"/>
    </source>
</evidence>
<comment type="subcellular location">
    <subcellularLocation>
        <location evidence="8">Periplasm</location>
    </subcellularLocation>
</comment>
<evidence type="ECO:0000256" key="3">
    <source>
        <dbReference type="ARBA" id="ARBA00022729"/>
    </source>
</evidence>
<dbReference type="RefSeq" id="WP_149054390.1">
    <property type="nucleotide sequence ID" value="NZ_CP043420.1"/>
</dbReference>
<feature type="binding site" evidence="8">
    <location>
        <position position="139"/>
    </location>
    <ligand>
        <name>Zn(2+)</name>
        <dbReference type="ChEBI" id="CHEBI:29105"/>
        <note>catalytic</note>
    </ligand>
</feature>
<dbReference type="GO" id="GO:0042597">
    <property type="term" value="C:periplasmic space"/>
    <property type="evidence" value="ECO:0007669"/>
    <property type="project" value="UniProtKB-SubCell"/>
</dbReference>
<protein>
    <recommendedName>
        <fullName evidence="8">Putative beta-barrel assembly-enhancing protease</fullName>
        <ecNumber evidence="8">3.4.-.-</ecNumber>
    </recommendedName>
</protein>
<dbReference type="GO" id="GO:0004222">
    <property type="term" value="F:metalloendopeptidase activity"/>
    <property type="evidence" value="ECO:0007669"/>
    <property type="project" value="InterPro"/>
</dbReference>
<gene>
    <name evidence="10" type="ORF">FY550_04795</name>
</gene>
<evidence type="ECO:0000256" key="4">
    <source>
        <dbReference type="ARBA" id="ARBA00022764"/>
    </source>
</evidence>
<dbReference type="InterPro" id="IPR051156">
    <property type="entry name" value="Mito/Outer_Membr_Metalloprot"/>
</dbReference>
<dbReference type="KEGG" id="kuy:FY550_04795"/>